<dbReference type="InterPro" id="IPR001586">
    <property type="entry name" value="Beta-lactam_class-C_AS"/>
</dbReference>
<feature type="signal peptide" evidence="7">
    <location>
        <begin position="1"/>
        <end position="23"/>
    </location>
</feature>
<dbReference type="InterPro" id="IPR012338">
    <property type="entry name" value="Beta-lactam/transpept-like"/>
</dbReference>
<dbReference type="InterPro" id="IPR001466">
    <property type="entry name" value="Beta-lactam-related"/>
</dbReference>
<comment type="catalytic activity">
    <reaction evidence="1 6">
        <text>a beta-lactam + H2O = a substituted beta-amino acid</text>
        <dbReference type="Rhea" id="RHEA:20401"/>
        <dbReference type="ChEBI" id="CHEBI:15377"/>
        <dbReference type="ChEBI" id="CHEBI:35627"/>
        <dbReference type="ChEBI" id="CHEBI:140347"/>
        <dbReference type="EC" id="3.5.2.6"/>
    </reaction>
</comment>
<evidence type="ECO:0000256" key="3">
    <source>
        <dbReference type="ARBA" id="ARBA00012865"/>
    </source>
</evidence>
<dbReference type="PROSITE" id="PS00336">
    <property type="entry name" value="BETA_LACTAMASE_C"/>
    <property type="match status" value="1"/>
</dbReference>
<dbReference type="GO" id="GO:0008800">
    <property type="term" value="F:beta-lactamase activity"/>
    <property type="evidence" value="ECO:0007669"/>
    <property type="project" value="UniProtKB-UniRule"/>
</dbReference>
<keyword evidence="7" id="KW-0732">Signal</keyword>
<dbReference type="EC" id="3.5.2.6" evidence="3 6"/>
<comment type="caution">
    <text evidence="9">The sequence shown here is derived from an EMBL/GenBank/DDBJ whole genome shotgun (WGS) entry which is preliminary data.</text>
</comment>
<evidence type="ECO:0000256" key="4">
    <source>
        <dbReference type="ARBA" id="ARBA00022801"/>
    </source>
</evidence>
<evidence type="ECO:0000256" key="1">
    <source>
        <dbReference type="ARBA" id="ARBA00001526"/>
    </source>
</evidence>
<keyword evidence="10" id="KW-1185">Reference proteome</keyword>
<proteinExistence type="inferred from homology"/>
<dbReference type="PANTHER" id="PTHR46825:SF8">
    <property type="entry name" value="BETA-LACTAMASE-RELATED"/>
    <property type="match status" value="1"/>
</dbReference>
<dbReference type="GO" id="GO:0017001">
    <property type="term" value="P:antibiotic catabolic process"/>
    <property type="evidence" value="ECO:0007669"/>
    <property type="project" value="InterPro"/>
</dbReference>
<sequence length="388" mass="42683">MHFLNLRHYAFALAGLLPLHTYAAANPDHVQAIIDEAVRPMMAEFDVPGMAIAVTVHGKSMFFNYGLASREDQTPVDERTLFELGSVSKTFTATLAAQAIDQGKLSLADHPGKFLPALKGHAIDRATMLHLGTYSAGGLPLQLPDDVADDAQLVRYYQHWKPAAAPGKLREYSNPSLGLFGRVTALALKQDFTDVMQNRLFPQLGLHSTYMRVPAAAMSHYAWGYKVNQPGRVHEDEVLAPETYGVKSNAADMIRYVQLNIDPAVLDAPVRRAIEGTHVGYLRAGELVQGLGWEQYSWPISQERLLSGNSEKMIWERNPMQLLAKPQLPVGPTLFNKTGSTSNFGAYVAFVPAQRIGVVILANRNYPIPARVTAGYAILEQLAKLHGE</sequence>
<comment type="similarity">
    <text evidence="2 6">Belongs to the class-C beta-lactamase family.</text>
</comment>
<dbReference type="AlphaFoldDB" id="A0A7W2F6L2"/>
<organism evidence="9 10">
    <name type="scientific">Rugamonas apoptosis</name>
    <dbReference type="NCBI Taxonomy" id="2758570"/>
    <lineage>
        <taxon>Bacteria</taxon>
        <taxon>Pseudomonadati</taxon>
        <taxon>Pseudomonadota</taxon>
        <taxon>Betaproteobacteria</taxon>
        <taxon>Burkholderiales</taxon>
        <taxon>Oxalobacteraceae</taxon>
        <taxon>Telluria group</taxon>
        <taxon>Rugamonas</taxon>
    </lineage>
</organism>
<evidence type="ECO:0000259" key="8">
    <source>
        <dbReference type="Pfam" id="PF00144"/>
    </source>
</evidence>
<evidence type="ECO:0000256" key="7">
    <source>
        <dbReference type="SAM" id="SignalP"/>
    </source>
</evidence>
<dbReference type="PANTHER" id="PTHR46825">
    <property type="entry name" value="D-ALANYL-D-ALANINE-CARBOXYPEPTIDASE/ENDOPEPTIDASE AMPH"/>
    <property type="match status" value="1"/>
</dbReference>
<evidence type="ECO:0000313" key="9">
    <source>
        <dbReference type="EMBL" id="MBA5686128.1"/>
    </source>
</evidence>
<evidence type="ECO:0000256" key="5">
    <source>
        <dbReference type="ARBA" id="ARBA00023251"/>
    </source>
</evidence>
<reference evidence="9 10" key="1">
    <citation type="submission" date="2020-07" db="EMBL/GenBank/DDBJ databases">
        <title>Novel species isolated from subtropical streams in China.</title>
        <authorList>
            <person name="Lu H."/>
        </authorList>
    </citation>
    <scope>NUCLEOTIDE SEQUENCE [LARGE SCALE GENOMIC DNA]</scope>
    <source>
        <strain evidence="9 10">LX47W</strain>
    </source>
</reference>
<evidence type="ECO:0000256" key="2">
    <source>
        <dbReference type="ARBA" id="ARBA00007840"/>
    </source>
</evidence>
<dbReference type="SUPFAM" id="SSF56601">
    <property type="entry name" value="beta-lactamase/transpeptidase-like"/>
    <property type="match status" value="1"/>
</dbReference>
<dbReference type="InterPro" id="IPR050491">
    <property type="entry name" value="AmpC-like"/>
</dbReference>
<dbReference type="GO" id="GO:0030288">
    <property type="term" value="C:outer membrane-bounded periplasmic space"/>
    <property type="evidence" value="ECO:0007669"/>
    <property type="project" value="InterPro"/>
</dbReference>
<evidence type="ECO:0000256" key="6">
    <source>
        <dbReference type="RuleBase" id="RU361140"/>
    </source>
</evidence>
<dbReference type="Gene3D" id="3.40.710.10">
    <property type="entry name" value="DD-peptidase/beta-lactamase superfamily"/>
    <property type="match status" value="1"/>
</dbReference>
<dbReference type="GO" id="GO:0046677">
    <property type="term" value="P:response to antibiotic"/>
    <property type="evidence" value="ECO:0007669"/>
    <property type="project" value="UniProtKB-UniRule"/>
</dbReference>
<feature type="domain" description="Beta-lactamase-related" evidence="8">
    <location>
        <begin position="34"/>
        <end position="382"/>
    </location>
</feature>
<keyword evidence="4 6" id="KW-0378">Hydrolase</keyword>
<evidence type="ECO:0000313" key="10">
    <source>
        <dbReference type="Proteomes" id="UP000573499"/>
    </source>
</evidence>
<feature type="chain" id="PRO_5030608774" description="Beta-lactamase" evidence="7">
    <location>
        <begin position="24"/>
        <end position="388"/>
    </location>
</feature>
<dbReference type="EMBL" id="JACEZU010000001">
    <property type="protein sequence ID" value="MBA5686128.1"/>
    <property type="molecule type" value="Genomic_DNA"/>
</dbReference>
<gene>
    <name evidence="9" type="ORF">H3H39_03565</name>
</gene>
<dbReference type="Proteomes" id="UP000573499">
    <property type="component" value="Unassembled WGS sequence"/>
</dbReference>
<accession>A0A7W2F6L2</accession>
<name>A0A7W2F6L2_9BURK</name>
<keyword evidence="5 6" id="KW-0046">Antibiotic resistance</keyword>
<dbReference type="InterPro" id="IPR058136">
    <property type="entry name" value="AmpC"/>
</dbReference>
<dbReference type="Pfam" id="PF00144">
    <property type="entry name" value="Beta-lactamase"/>
    <property type="match status" value="1"/>
</dbReference>
<protein>
    <recommendedName>
        <fullName evidence="3 6">Beta-lactamase</fullName>
        <ecNumber evidence="3 6">3.5.2.6</ecNumber>
    </recommendedName>
</protein>
<dbReference type="NCBIfam" id="NF033085">
    <property type="entry name" value="bla_class_C"/>
    <property type="match status" value="1"/>
</dbReference>